<proteinExistence type="predicted"/>
<evidence type="ECO:0008006" key="4">
    <source>
        <dbReference type="Google" id="ProtNLM"/>
    </source>
</evidence>
<reference evidence="2" key="1">
    <citation type="journal article" date="2023" name="Science">
        <title>Genome structures resolve the early diversification of teleost fishes.</title>
        <authorList>
            <person name="Parey E."/>
            <person name="Louis A."/>
            <person name="Montfort J."/>
            <person name="Bouchez O."/>
            <person name="Roques C."/>
            <person name="Iampietro C."/>
            <person name="Lluch J."/>
            <person name="Castinel A."/>
            <person name="Donnadieu C."/>
            <person name="Desvignes T."/>
            <person name="Floi Bucao C."/>
            <person name="Jouanno E."/>
            <person name="Wen M."/>
            <person name="Mejri S."/>
            <person name="Dirks R."/>
            <person name="Jansen H."/>
            <person name="Henkel C."/>
            <person name="Chen W.J."/>
            <person name="Zahm M."/>
            <person name="Cabau C."/>
            <person name="Klopp C."/>
            <person name="Thompson A.W."/>
            <person name="Robinson-Rechavi M."/>
            <person name="Braasch I."/>
            <person name="Lecointre G."/>
            <person name="Bobe J."/>
            <person name="Postlethwait J.H."/>
            <person name="Berthelot C."/>
            <person name="Roest Crollius H."/>
            <person name="Guiguen Y."/>
        </authorList>
    </citation>
    <scope>NUCLEOTIDE SEQUENCE</scope>
    <source>
        <strain evidence="2">WJC10195</strain>
    </source>
</reference>
<sequence>MPSLPLPFLIPPSRLLFILLPIFDAAWEMSNVRHAHASLGRQCRLPLLQLRSPTHTPGSGQSRRSSRELMYFHCQTPTCDTVRVTRGEVPSSRVQQQQRSVSDTANLLENLRPPDDFSVAWR</sequence>
<evidence type="ECO:0000313" key="3">
    <source>
        <dbReference type="Proteomes" id="UP001152622"/>
    </source>
</evidence>
<dbReference type="Proteomes" id="UP001152622">
    <property type="component" value="Chromosome 12"/>
</dbReference>
<feature type="chain" id="PRO_5040509694" description="Secreted protein" evidence="1">
    <location>
        <begin position="26"/>
        <end position="122"/>
    </location>
</feature>
<dbReference type="AlphaFoldDB" id="A0A9Q1EVV5"/>
<organism evidence="2 3">
    <name type="scientific">Synaphobranchus kaupii</name>
    <name type="common">Kaup's arrowtooth eel</name>
    <dbReference type="NCBI Taxonomy" id="118154"/>
    <lineage>
        <taxon>Eukaryota</taxon>
        <taxon>Metazoa</taxon>
        <taxon>Chordata</taxon>
        <taxon>Craniata</taxon>
        <taxon>Vertebrata</taxon>
        <taxon>Euteleostomi</taxon>
        <taxon>Actinopterygii</taxon>
        <taxon>Neopterygii</taxon>
        <taxon>Teleostei</taxon>
        <taxon>Anguilliformes</taxon>
        <taxon>Synaphobranchidae</taxon>
        <taxon>Synaphobranchus</taxon>
    </lineage>
</organism>
<evidence type="ECO:0000256" key="1">
    <source>
        <dbReference type="SAM" id="SignalP"/>
    </source>
</evidence>
<gene>
    <name evidence="2" type="ORF">SKAU_G00302070</name>
</gene>
<dbReference type="EMBL" id="JAINUF010000012">
    <property type="protein sequence ID" value="KAJ8346014.1"/>
    <property type="molecule type" value="Genomic_DNA"/>
</dbReference>
<keyword evidence="3" id="KW-1185">Reference proteome</keyword>
<feature type="signal peptide" evidence="1">
    <location>
        <begin position="1"/>
        <end position="25"/>
    </location>
</feature>
<name>A0A9Q1EVV5_SYNKA</name>
<comment type="caution">
    <text evidence="2">The sequence shown here is derived from an EMBL/GenBank/DDBJ whole genome shotgun (WGS) entry which is preliminary data.</text>
</comment>
<accession>A0A9Q1EVV5</accession>
<protein>
    <recommendedName>
        <fullName evidence="4">Secreted protein</fullName>
    </recommendedName>
</protein>
<evidence type="ECO:0000313" key="2">
    <source>
        <dbReference type="EMBL" id="KAJ8346014.1"/>
    </source>
</evidence>
<keyword evidence="1" id="KW-0732">Signal</keyword>